<organism evidence="1 2">
    <name type="scientific">Parascaris univalens</name>
    <name type="common">Nematode worm</name>
    <dbReference type="NCBI Taxonomy" id="6257"/>
    <lineage>
        <taxon>Eukaryota</taxon>
        <taxon>Metazoa</taxon>
        <taxon>Ecdysozoa</taxon>
        <taxon>Nematoda</taxon>
        <taxon>Chromadorea</taxon>
        <taxon>Rhabditida</taxon>
        <taxon>Spirurina</taxon>
        <taxon>Ascaridomorpha</taxon>
        <taxon>Ascaridoidea</taxon>
        <taxon>Ascarididae</taxon>
        <taxon>Parascaris</taxon>
    </lineage>
</organism>
<reference evidence="2" key="1">
    <citation type="submission" date="2022-11" db="UniProtKB">
        <authorList>
            <consortium name="WormBaseParasite"/>
        </authorList>
    </citation>
    <scope>IDENTIFICATION</scope>
</reference>
<evidence type="ECO:0000313" key="2">
    <source>
        <dbReference type="WBParaSite" id="PgR011_g051_t01"/>
    </source>
</evidence>
<sequence>LLRTKPIYIYVFDSVEEMNALIVAIAFVIVAVSAAKTDELPVPVYLEDAPEEVRGRFNAIVSNVSLTPRQLQSAIKLFISTQVPKIRAAFQKFEQDINEVKERSVAVPHIGSS</sequence>
<proteinExistence type="predicted"/>
<accession>A0A915APF2</accession>
<keyword evidence="1" id="KW-1185">Reference proteome</keyword>
<dbReference type="WBParaSite" id="PgR011_g051_t01">
    <property type="protein sequence ID" value="PgR011_g051_t01"/>
    <property type="gene ID" value="PgR011_g051"/>
</dbReference>
<dbReference type="Proteomes" id="UP000887569">
    <property type="component" value="Unplaced"/>
</dbReference>
<protein>
    <submittedName>
        <fullName evidence="2">Uncharacterized protein</fullName>
    </submittedName>
</protein>
<evidence type="ECO:0000313" key="1">
    <source>
        <dbReference type="Proteomes" id="UP000887569"/>
    </source>
</evidence>
<dbReference type="AlphaFoldDB" id="A0A915APF2"/>
<name>A0A915APF2_PARUN</name>